<accession>A0ABT2ENZ3</accession>
<sequence length="252" mass="28242">MKKWAELVVNLGLCFWTKKRVLFTLAAYTLDRLFLVSAFPVALLPALATLALFDYKAGKFPKLKGKPARQKLVLMALSCTLPLIALHLIELVTSGLNSLWNILWDSILSVAQIVGNLPHVPSPSFLAFALSFIVRNLLTAFIDLLSEVIQPLTWICVFWVCLPIAATERKVDRAMIRAYLYGFALLLIPALIEGVIVGLVHEWELRQPPSQPIPLWALKTITSFVDLGVWGAVAFLLLRLLPRLRFLQDESN</sequence>
<keyword evidence="1" id="KW-0472">Membrane</keyword>
<keyword evidence="1" id="KW-1133">Transmembrane helix</keyword>
<feature type="transmembrane region" description="Helical" evidence="1">
    <location>
        <begin position="178"/>
        <end position="201"/>
    </location>
</feature>
<keyword evidence="3" id="KW-1185">Reference proteome</keyword>
<dbReference type="EMBL" id="JANUCP010000003">
    <property type="protein sequence ID" value="MCS3919688.1"/>
    <property type="molecule type" value="Genomic_DNA"/>
</dbReference>
<evidence type="ECO:0000313" key="2">
    <source>
        <dbReference type="EMBL" id="MCS3919688.1"/>
    </source>
</evidence>
<proteinExistence type="predicted"/>
<feature type="transmembrane region" description="Helical" evidence="1">
    <location>
        <begin position="33"/>
        <end position="53"/>
    </location>
</feature>
<gene>
    <name evidence="2" type="ORF">M2350_002101</name>
</gene>
<feature type="transmembrane region" description="Helical" evidence="1">
    <location>
        <begin position="148"/>
        <end position="166"/>
    </location>
</feature>
<feature type="transmembrane region" description="Helical" evidence="1">
    <location>
        <begin position="73"/>
        <end position="92"/>
    </location>
</feature>
<evidence type="ECO:0000256" key="1">
    <source>
        <dbReference type="SAM" id="Phobius"/>
    </source>
</evidence>
<keyword evidence="1" id="KW-0812">Transmembrane</keyword>
<evidence type="ECO:0000313" key="3">
    <source>
        <dbReference type="Proteomes" id="UP001204798"/>
    </source>
</evidence>
<protein>
    <submittedName>
        <fullName evidence="2">Uncharacterized protein</fullName>
    </submittedName>
</protein>
<reference evidence="2 3" key="1">
    <citation type="submission" date="2022-08" db="EMBL/GenBank/DDBJ databases">
        <title>Bacterial and archaeal communities from various locations to study Microbial Dark Matter (Phase II).</title>
        <authorList>
            <person name="Stepanauskas R."/>
        </authorList>
    </citation>
    <scope>NUCLEOTIDE SEQUENCE [LARGE SCALE GENOMIC DNA]</scope>
    <source>
        <strain evidence="2 3">PD1</strain>
    </source>
</reference>
<dbReference type="RefSeq" id="WP_018196740.1">
    <property type="nucleotide sequence ID" value="NZ_CP130454.1"/>
</dbReference>
<comment type="caution">
    <text evidence="2">The sequence shown here is derived from an EMBL/GenBank/DDBJ whole genome shotgun (WGS) entry which is preliminary data.</text>
</comment>
<name>A0ABT2ENZ3_9BACT</name>
<dbReference type="Proteomes" id="UP001204798">
    <property type="component" value="Unassembled WGS sequence"/>
</dbReference>
<organism evidence="2 3">
    <name type="scientific">Candidatus Fervidibacter sacchari</name>
    <dbReference type="NCBI Taxonomy" id="1448929"/>
    <lineage>
        <taxon>Bacteria</taxon>
        <taxon>Candidatus Fervidibacterota</taxon>
        <taxon>Candidatus Fervidibacter</taxon>
    </lineage>
</organism>
<feature type="transmembrane region" description="Helical" evidence="1">
    <location>
        <begin position="221"/>
        <end position="241"/>
    </location>
</feature>